<dbReference type="PANTHER" id="PTHR43434">
    <property type="entry name" value="PHOSPHOGLYCOLATE PHOSPHATASE"/>
    <property type="match status" value="1"/>
</dbReference>
<comment type="caution">
    <text evidence="1">The sequence shown here is derived from an EMBL/GenBank/DDBJ whole genome shotgun (WGS) entry which is preliminary data.</text>
</comment>
<dbReference type="InterPro" id="IPR050155">
    <property type="entry name" value="HAD-like_hydrolase_sf"/>
</dbReference>
<dbReference type="PANTHER" id="PTHR43434:SF1">
    <property type="entry name" value="PHOSPHOGLYCOLATE PHOSPHATASE"/>
    <property type="match status" value="1"/>
</dbReference>
<dbReference type="EMBL" id="JAESWC010000002">
    <property type="protein sequence ID" value="MBL4935055.1"/>
    <property type="molecule type" value="Genomic_DNA"/>
</dbReference>
<keyword evidence="1" id="KW-0378">Hydrolase</keyword>
<proteinExistence type="predicted"/>
<dbReference type="Proteomes" id="UP000632377">
    <property type="component" value="Unassembled WGS sequence"/>
</dbReference>
<name>A0ABS1T6T8_9CLOT</name>
<gene>
    <name evidence="1" type="ORF">JK636_04705</name>
</gene>
<dbReference type="GO" id="GO:0016787">
    <property type="term" value="F:hydrolase activity"/>
    <property type="evidence" value="ECO:0007669"/>
    <property type="project" value="UniProtKB-KW"/>
</dbReference>
<dbReference type="SUPFAM" id="SSF56784">
    <property type="entry name" value="HAD-like"/>
    <property type="match status" value="1"/>
</dbReference>
<dbReference type="InterPro" id="IPR006439">
    <property type="entry name" value="HAD-SF_hydro_IA"/>
</dbReference>
<dbReference type="Pfam" id="PF13419">
    <property type="entry name" value="HAD_2"/>
    <property type="match status" value="1"/>
</dbReference>
<dbReference type="Gene3D" id="1.10.150.240">
    <property type="entry name" value="Putative phosphatase, domain 2"/>
    <property type="match status" value="1"/>
</dbReference>
<dbReference type="Gene3D" id="3.40.50.1000">
    <property type="entry name" value="HAD superfamily/HAD-like"/>
    <property type="match status" value="1"/>
</dbReference>
<dbReference type="SFLD" id="SFLDG01129">
    <property type="entry name" value="C1.5:_HAD__Beta-PGM__Phosphata"/>
    <property type="match status" value="1"/>
</dbReference>
<dbReference type="InterPro" id="IPR023214">
    <property type="entry name" value="HAD_sf"/>
</dbReference>
<evidence type="ECO:0000313" key="2">
    <source>
        <dbReference type="Proteomes" id="UP000632377"/>
    </source>
</evidence>
<dbReference type="InterPro" id="IPR041492">
    <property type="entry name" value="HAD_2"/>
</dbReference>
<dbReference type="SFLD" id="SFLDS00003">
    <property type="entry name" value="Haloacid_Dehalogenase"/>
    <property type="match status" value="1"/>
</dbReference>
<reference evidence="1 2" key="1">
    <citation type="submission" date="2021-01" db="EMBL/GenBank/DDBJ databases">
        <title>Genome public.</title>
        <authorList>
            <person name="Liu C."/>
            <person name="Sun Q."/>
        </authorList>
    </citation>
    <scope>NUCLEOTIDE SEQUENCE [LARGE SCALE GENOMIC DNA]</scope>
    <source>
        <strain evidence="1 2">YIM B02515</strain>
    </source>
</reference>
<accession>A0ABS1T6T8</accession>
<organism evidence="1 2">
    <name type="scientific">Clostridium rhizosphaerae</name>
    <dbReference type="NCBI Taxonomy" id="2803861"/>
    <lineage>
        <taxon>Bacteria</taxon>
        <taxon>Bacillati</taxon>
        <taxon>Bacillota</taxon>
        <taxon>Clostridia</taxon>
        <taxon>Eubacteriales</taxon>
        <taxon>Clostridiaceae</taxon>
        <taxon>Clostridium</taxon>
    </lineage>
</organism>
<dbReference type="InterPro" id="IPR036412">
    <property type="entry name" value="HAD-like_sf"/>
</dbReference>
<sequence>MQLLLLLKWQTYLNNFSPVGDNLKLFKDIKTIFFDYDGTLHNSIAIYAPAFRKAYEYLVEEGYVQQRDWSNSEISYWLGFNPQDMWKRFIPDLSEELRQHCSSIIGEEMKRLIEQGKPVLYEGAIETLNYLKNKGYHLVFISNCKNYYKESHSKLFKLDRYFEALICSDEYNFIPKHEILSIIKNNYPEAMVIVGDRNQDIEAGKKNNIHTIGCSYGFALEKELDDADILIGDIRELVKYL</sequence>
<dbReference type="NCBIfam" id="TIGR01549">
    <property type="entry name" value="HAD-SF-IA-v1"/>
    <property type="match status" value="1"/>
</dbReference>
<protein>
    <submittedName>
        <fullName evidence="1">HAD family hydrolase</fullName>
    </submittedName>
</protein>
<dbReference type="InterPro" id="IPR023198">
    <property type="entry name" value="PGP-like_dom2"/>
</dbReference>
<evidence type="ECO:0000313" key="1">
    <source>
        <dbReference type="EMBL" id="MBL4935055.1"/>
    </source>
</evidence>
<keyword evidence="2" id="KW-1185">Reference proteome</keyword>